<dbReference type="InterPro" id="IPR005302">
    <property type="entry name" value="MoCF_Sase_C"/>
</dbReference>
<feature type="domain" description="MOSC" evidence="1">
    <location>
        <begin position="185"/>
        <end position="334"/>
    </location>
</feature>
<dbReference type="RefSeq" id="XP_022643527.1">
    <property type="nucleotide sequence ID" value="XM_022787792.1"/>
</dbReference>
<proteinExistence type="predicted"/>
<dbReference type="SUPFAM" id="SSF50800">
    <property type="entry name" value="PK beta-barrel domain-like"/>
    <property type="match status" value="1"/>
</dbReference>
<protein>
    <recommendedName>
        <fullName evidence="1">MOSC domain-containing protein</fullName>
    </recommendedName>
</protein>
<accession>A0A7M7IZ36</accession>
<dbReference type="KEGG" id="vde:111242876"/>
<evidence type="ECO:0000259" key="1">
    <source>
        <dbReference type="PROSITE" id="PS51340"/>
    </source>
</evidence>
<dbReference type="InterPro" id="IPR005303">
    <property type="entry name" value="MOCOS_middle"/>
</dbReference>
<dbReference type="OrthoDB" id="6479793at2759"/>
<reference evidence="2" key="1">
    <citation type="submission" date="2021-01" db="UniProtKB">
        <authorList>
            <consortium name="EnsemblMetazoa"/>
        </authorList>
    </citation>
    <scope>IDENTIFICATION</scope>
</reference>
<dbReference type="Pfam" id="PF03476">
    <property type="entry name" value="MOSC_N"/>
    <property type="match status" value="1"/>
</dbReference>
<sequence length="341" mass="39260">MQRKMVPKLSASIPSSAVVIGLGTVATVAASYAVYQHVVNRAKFKKLGTVKRLFIYPIKSLPPIELTRAYVTVHGMTYKDLRDREFMLINPMDGNKSVSAREEPRLLLLHVNYNEEAKCLEITSKDPMVPTGTLVLSLEPVTVDWNSPDQLDIFIRKPEHAYKCLPIAEASAWFSKYLGKDFKFVRFLRQTVKRRKEIPDRFYDLAELNILSEKSVENLNELICDPSTDVSYRNFRPSILLDVNMPFEEDYWAIMKIGDLETEFLQRCVRCVLITINPDTGVKTDKEPLTTLRKYRIDRSEEGIAKYRRQPLFSANHVIRRPGKIYVGQSIEAIRAPREML</sequence>
<name>A0A7M7IZ36_VARDE</name>
<dbReference type="FunCoup" id="A0A7M7IZ36">
    <property type="interactions" value="36"/>
</dbReference>
<dbReference type="PANTHER" id="PTHR14237">
    <property type="entry name" value="MOLYBDOPTERIN COFACTOR SULFURASE MOSC"/>
    <property type="match status" value="1"/>
</dbReference>
<dbReference type="InterPro" id="IPR011037">
    <property type="entry name" value="Pyrv_Knase-like_insert_dom_sf"/>
</dbReference>
<dbReference type="Pfam" id="PF03473">
    <property type="entry name" value="MOSC"/>
    <property type="match status" value="1"/>
</dbReference>
<organism evidence="2 3">
    <name type="scientific">Varroa destructor</name>
    <name type="common">Honeybee mite</name>
    <dbReference type="NCBI Taxonomy" id="109461"/>
    <lineage>
        <taxon>Eukaryota</taxon>
        <taxon>Metazoa</taxon>
        <taxon>Ecdysozoa</taxon>
        <taxon>Arthropoda</taxon>
        <taxon>Chelicerata</taxon>
        <taxon>Arachnida</taxon>
        <taxon>Acari</taxon>
        <taxon>Parasitiformes</taxon>
        <taxon>Mesostigmata</taxon>
        <taxon>Gamasina</taxon>
        <taxon>Dermanyssoidea</taxon>
        <taxon>Varroidae</taxon>
        <taxon>Varroa</taxon>
    </lineage>
</organism>
<dbReference type="InParanoid" id="A0A7M7IZ36"/>
<dbReference type="OMA" id="AHDRSFM"/>
<evidence type="ECO:0000313" key="3">
    <source>
        <dbReference type="Proteomes" id="UP000594260"/>
    </source>
</evidence>
<dbReference type="GO" id="GO:0030170">
    <property type="term" value="F:pyridoxal phosphate binding"/>
    <property type="evidence" value="ECO:0007669"/>
    <property type="project" value="InterPro"/>
</dbReference>
<dbReference type="PANTHER" id="PTHR14237:SF19">
    <property type="entry name" value="MITOCHONDRIAL AMIDOXIME REDUCING COMPONENT 1"/>
    <property type="match status" value="1"/>
</dbReference>
<dbReference type="PROSITE" id="PS51340">
    <property type="entry name" value="MOSC"/>
    <property type="match status" value="1"/>
</dbReference>
<dbReference type="Proteomes" id="UP000594260">
    <property type="component" value="Unplaced"/>
</dbReference>
<evidence type="ECO:0000313" key="2">
    <source>
        <dbReference type="EnsemblMetazoa" id="XP_022643527"/>
    </source>
</evidence>
<dbReference type="AlphaFoldDB" id="A0A7M7IZ36"/>
<dbReference type="GO" id="GO:0030151">
    <property type="term" value="F:molybdenum ion binding"/>
    <property type="evidence" value="ECO:0007669"/>
    <property type="project" value="InterPro"/>
</dbReference>
<dbReference type="GO" id="GO:0003824">
    <property type="term" value="F:catalytic activity"/>
    <property type="evidence" value="ECO:0007669"/>
    <property type="project" value="InterPro"/>
</dbReference>
<dbReference type="SUPFAM" id="SSF141673">
    <property type="entry name" value="MOSC N-terminal domain-like"/>
    <property type="match status" value="1"/>
</dbReference>
<keyword evidence="3" id="KW-1185">Reference proteome</keyword>
<dbReference type="GeneID" id="111242876"/>
<dbReference type="EnsemblMetazoa" id="XM_022787792">
    <property type="protein sequence ID" value="XP_022643527"/>
    <property type="gene ID" value="LOC111242876"/>
</dbReference>